<proteinExistence type="predicted"/>
<protein>
    <submittedName>
        <fullName evidence="3">DUF4157 domain-containing protein</fullName>
    </submittedName>
</protein>
<feature type="compositionally biased region" description="Basic and acidic residues" evidence="1">
    <location>
        <begin position="367"/>
        <end position="391"/>
    </location>
</feature>
<feature type="region of interest" description="Disordered" evidence="1">
    <location>
        <begin position="1"/>
        <end position="30"/>
    </location>
</feature>
<dbReference type="KEGG" id="ccam:M5D45_07870"/>
<gene>
    <name evidence="3" type="ORF">M5D45_07870</name>
</gene>
<dbReference type="RefSeq" id="WP_250025286.1">
    <property type="nucleotide sequence ID" value="NZ_CP097330.1"/>
</dbReference>
<evidence type="ECO:0000313" key="4">
    <source>
        <dbReference type="Proteomes" id="UP001056132"/>
    </source>
</evidence>
<organism evidence="3 4">
    <name type="scientific">Cupriavidus campinensis</name>
    <dbReference type="NCBI Taxonomy" id="151783"/>
    <lineage>
        <taxon>Bacteria</taxon>
        <taxon>Pseudomonadati</taxon>
        <taxon>Pseudomonadota</taxon>
        <taxon>Betaproteobacteria</taxon>
        <taxon>Burkholderiales</taxon>
        <taxon>Burkholderiaceae</taxon>
        <taxon>Cupriavidus</taxon>
    </lineage>
</organism>
<feature type="region of interest" description="Disordered" evidence="1">
    <location>
        <begin position="358"/>
        <end position="393"/>
    </location>
</feature>
<dbReference type="EMBL" id="CP097330">
    <property type="protein sequence ID" value="URF05701.1"/>
    <property type="molecule type" value="Genomic_DNA"/>
</dbReference>
<reference evidence="3" key="2">
    <citation type="submission" date="2022-05" db="EMBL/GenBank/DDBJ databases">
        <authorList>
            <person name="Kunte H.-J."/>
        </authorList>
    </citation>
    <scope>NUCLEOTIDE SEQUENCE</scope>
    <source>
        <strain evidence="3">G5</strain>
    </source>
</reference>
<accession>A0AAE9I3P3</accession>
<feature type="region of interest" description="Disordered" evidence="1">
    <location>
        <begin position="669"/>
        <end position="709"/>
    </location>
</feature>
<evidence type="ECO:0000256" key="1">
    <source>
        <dbReference type="SAM" id="MobiDB-lite"/>
    </source>
</evidence>
<dbReference type="Proteomes" id="UP001056132">
    <property type="component" value="Chromosome 1"/>
</dbReference>
<sequence length="709" mass="75700">MRESRKLEQAGAAPLRDDRDAVTPVGGLKDAAVHGSPRAVQLRARLGAIGATGPDGADGASAAARRSRTGLPDALKAGIEQLSGMSMDAVRVHYNSAQPAQLNAHAYAQGHDIHLGPGQERHLPHEAWHIVQQAQGRVRATMQTHGGVPVNNDGVLEREADAMGQRALSHMYAQRHGPMVQLAARPEAGLPVQCVGGPKFGLQPLGNADDAIVKAGIATLKHVLDAYKAEVRGAKHLAATEFNAGDKADEGRQTAYTQALRNAEITPQGLRGRLPGDFTMQGNLIVFQGRQVAQLLHGQAAYAQTAPALSAQHSAIYKRHTLDGPAGKDYVMLGGSAVRRFAYRGITPPEREQYKAGQALTPLNRGAETEGKTGFKFKSHGEAKPRKHDPANNKQTDLEWLNAHARTAQGTVRNDPHLLAFLQTRKGVNKAFSATSTPKHITSNHGAGFTEYGNIRIDLAQVPAANVMHHYNAQGFTPASVAHAMGVPAGHNHSLAWETARANDSIARNRELVLSSIPNAAVAELQDVPERTAYEARFRALFGPAFHASFLEQLGDEELPAVAAPAVPQALPFKERHYTSDQADRDKWWIDARAREHATAAVAEVRAYCDGYIAQYQAAWSEAYLNTAYDLVTSDDWQAENGAPGFGHTVPEPVPPVLTYRDIMAPGSGRAAGEAAGRQAGEAAGTQAGGGYAVPKQTAAASGKKKKGR</sequence>
<feature type="domain" description="eCIS core" evidence="2">
    <location>
        <begin position="71"/>
        <end position="136"/>
    </location>
</feature>
<feature type="compositionally biased region" description="Low complexity" evidence="1">
    <location>
        <begin position="669"/>
        <end position="686"/>
    </location>
</feature>
<dbReference type="InterPro" id="IPR025295">
    <property type="entry name" value="eCIS_core_dom"/>
</dbReference>
<dbReference type="Pfam" id="PF13699">
    <property type="entry name" value="eCIS_core"/>
    <property type="match status" value="1"/>
</dbReference>
<name>A0AAE9I3P3_9BURK</name>
<reference evidence="3" key="1">
    <citation type="journal article" date="2022" name="Microbiol. Resour. Announc.">
        <title>Genome Sequence of Cupriavidus campinensis Strain G5, a Member of a Bacterial Consortium Capable of Polyethylene Degradation.</title>
        <authorList>
            <person name="Schneider B."/>
            <person name="Pfeiffer F."/>
            <person name="Dyall-Smith M."/>
            <person name="Kunte H.J."/>
        </authorList>
    </citation>
    <scope>NUCLEOTIDE SEQUENCE</scope>
    <source>
        <strain evidence="3">G5</strain>
    </source>
</reference>
<evidence type="ECO:0000259" key="2">
    <source>
        <dbReference type="Pfam" id="PF13699"/>
    </source>
</evidence>
<dbReference type="AlphaFoldDB" id="A0AAE9I3P3"/>
<evidence type="ECO:0000313" key="3">
    <source>
        <dbReference type="EMBL" id="URF05701.1"/>
    </source>
</evidence>